<evidence type="ECO:0000313" key="4">
    <source>
        <dbReference type="Proteomes" id="UP001146793"/>
    </source>
</evidence>
<dbReference type="Pfam" id="PF05057">
    <property type="entry name" value="DUF676"/>
    <property type="match status" value="2"/>
</dbReference>
<evidence type="ECO:0000313" key="3">
    <source>
        <dbReference type="EMBL" id="KAJ3425320.1"/>
    </source>
</evidence>
<dbReference type="SUPFAM" id="SSF53474">
    <property type="entry name" value="alpha/beta-Hydrolases"/>
    <property type="match status" value="1"/>
</dbReference>
<dbReference type="PANTHER" id="PTHR12482:SF62">
    <property type="entry name" value="LIPASE ROG1-RELATED"/>
    <property type="match status" value="1"/>
</dbReference>
<dbReference type="InterPro" id="IPR007751">
    <property type="entry name" value="DUF676_lipase-like"/>
</dbReference>
<dbReference type="Gene3D" id="3.40.50.1820">
    <property type="entry name" value="alpha/beta hydrolase"/>
    <property type="match status" value="1"/>
</dbReference>
<feature type="region of interest" description="Disordered" evidence="1">
    <location>
        <begin position="306"/>
        <end position="329"/>
    </location>
</feature>
<feature type="domain" description="DUF676" evidence="2">
    <location>
        <begin position="3"/>
        <end position="78"/>
    </location>
</feature>
<dbReference type="InterPro" id="IPR029058">
    <property type="entry name" value="AB_hydrolase_fold"/>
</dbReference>
<evidence type="ECO:0000256" key="1">
    <source>
        <dbReference type="SAM" id="MobiDB-lite"/>
    </source>
</evidence>
<name>A0AAV7YB09_9EUKA</name>
<sequence length="420" mass="49901">MNIIFLVHGLLSKPTYFSKLQDSLAKYAKKKKGKAAIILSTSNNFEKTLSSIQVCGKRLAKEIKEELVIVLKSFQKISEQKKKNKKKSKKDVEESIPIFKKYNLLDREKEKKKKTQRNKSKKVIHLSIIGHSLGGLISRYALYVLHQENWFAKNNVLCKYFVTFATPHLGVRKNIPLGLFDKFYTKGIVLFGKSCSEMLLVDHKRSKKKAEEMPLLVKMTSKDFLKPLQMFQYRVLYGNLFLDWKVPFESSLILPLYKNKRQVIRKFANKLKNNEIRNSPKNKNEDERLNEKYSLKWKQFMKNVDHNKQKKKNSKSKKKSNNKNANKPFLIPNSYLEELRYSNDENLKKRYHIKNKYHEYLFTMVKRLDRLGWERNAIWFQDTKLVKKIFVHDRGTNLFFKIFDNTDKQLIKNFTSKFIF</sequence>
<comment type="caution">
    <text evidence="3">The sequence shown here is derived from an EMBL/GenBank/DDBJ whole genome shotgun (WGS) entry which is preliminary data.</text>
</comment>
<proteinExistence type="predicted"/>
<dbReference type="Proteomes" id="UP001146793">
    <property type="component" value="Unassembled WGS sequence"/>
</dbReference>
<feature type="domain" description="DUF676" evidence="2">
    <location>
        <begin position="117"/>
        <end position="250"/>
    </location>
</feature>
<protein>
    <submittedName>
        <fullName evidence="3">Alpha/beta-hydrolases superfamily protein</fullName>
    </submittedName>
</protein>
<evidence type="ECO:0000259" key="2">
    <source>
        <dbReference type="Pfam" id="PF05057"/>
    </source>
</evidence>
<dbReference type="EMBL" id="JANTQA010000070">
    <property type="protein sequence ID" value="KAJ3425320.1"/>
    <property type="molecule type" value="Genomic_DNA"/>
</dbReference>
<dbReference type="PANTHER" id="PTHR12482">
    <property type="entry name" value="LIPASE ROG1-RELATED-RELATED"/>
    <property type="match status" value="1"/>
</dbReference>
<organism evidence="3 4">
    <name type="scientific">Anaeramoeba flamelloides</name>
    <dbReference type="NCBI Taxonomy" id="1746091"/>
    <lineage>
        <taxon>Eukaryota</taxon>
        <taxon>Metamonada</taxon>
        <taxon>Anaeramoebidae</taxon>
        <taxon>Anaeramoeba</taxon>
    </lineage>
</organism>
<dbReference type="AlphaFoldDB" id="A0AAV7YB09"/>
<gene>
    <name evidence="3" type="ORF">M0812_27758</name>
</gene>
<reference evidence="3" key="1">
    <citation type="submission" date="2022-08" db="EMBL/GenBank/DDBJ databases">
        <title>Novel sulphate-reducing endosymbionts in the free-living metamonad Anaeramoeba.</title>
        <authorList>
            <person name="Jerlstrom-Hultqvist J."/>
            <person name="Cepicka I."/>
            <person name="Gallot-Lavallee L."/>
            <person name="Salas-Leiva D."/>
            <person name="Curtis B.A."/>
            <person name="Zahonova K."/>
            <person name="Pipaliya S."/>
            <person name="Dacks J."/>
            <person name="Roger A.J."/>
        </authorList>
    </citation>
    <scope>NUCLEOTIDE SEQUENCE</scope>
    <source>
        <strain evidence="3">Busselton2</strain>
    </source>
</reference>
<feature type="compositionally biased region" description="Basic residues" evidence="1">
    <location>
        <begin position="308"/>
        <end position="321"/>
    </location>
</feature>
<accession>A0AAV7YB09</accession>
<dbReference type="InterPro" id="IPR044294">
    <property type="entry name" value="Lipase-like"/>
</dbReference>